<dbReference type="RefSeq" id="XP_012894691.1">
    <property type="nucleotide sequence ID" value="XM_013039237.1"/>
</dbReference>
<name>D8LYI8_BLAHO</name>
<proteinExistence type="predicted"/>
<dbReference type="Proteomes" id="UP000008312">
    <property type="component" value="Unassembled WGS sequence"/>
</dbReference>
<evidence type="ECO:0000313" key="3">
    <source>
        <dbReference type="Proteomes" id="UP000008312"/>
    </source>
</evidence>
<dbReference type="SUPFAM" id="SSF69572">
    <property type="entry name" value="Activating enzymes of the ubiquitin-like proteins"/>
    <property type="match status" value="1"/>
</dbReference>
<accession>D8LYI8</accession>
<gene>
    <name evidence="2" type="ORF">GSBLH_T00000942001</name>
</gene>
<dbReference type="OMA" id="ERCKRTG"/>
<keyword evidence="3" id="KW-1185">Reference proteome</keyword>
<dbReference type="EMBL" id="FN668639">
    <property type="protein sequence ID" value="CBK20643.2"/>
    <property type="molecule type" value="Genomic_DNA"/>
</dbReference>
<sequence>MESGVSEDAMNGHIQLMLPGRTACFQCIPPVAVSSGMDESQIRRNGACTASLPTTMGIIAGLLAQNTLKYLLGFGQVSYYLGFNSLTNHFPTGLLLPCKDCENPDCLLLQKQYAGKWKPQVWERKVVVEESTEEAEWGITYLYKNGIVP</sequence>
<protein>
    <recommendedName>
        <fullName evidence="1">THIF-type NAD/FAD binding fold domain-containing protein</fullName>
    </recommendedName>
</protein>
<dbReference type="OrthoDB" id="206053at2759"/>
<dbReference type="AlphaFoldDB" id="D8LYI8"/>
<dbReference type="Gene3D" id="3.40.50.720">
    <property type="entry name" value="NAD(P)-binding Rossmann-like Domain"/>
    <property type="match status" value="1"/>
</dbReference>
<reference evidence="2" key="1">
    <citation type="submission" date="2010-02" db="EMBL/GenBank/DDBJ databases">
        <title>Sequencing and annotation of the Blastocystis hominis genome.</title>
        <authorList>
            <person name="Wincker P."/>
        </authorList>
    </citation>
    <scope>NUCLEOTIDE SEQUENCE</scope>
    <source>
        <strain evidence="2">Singapore isolate B</strain>
    </source>
</reference>
<evidence type="ECO:0000259" key="1">
    <source>
        <dbReference type="Pfam" id="PF00899"/>
    </source>
</evidence>
<feature type="domain" description="THIF-type NAD/FAD binding fold" evidence="1">
    <location>
        <begin position="9"/>
        <end position="92"/>
    </location>
</feature>
<evidence type="ECO:0000313" key="2">
    <source>
        <dbReference type="EMBL" id="CBK20643.2"/>
    </source>
</evidence>
<dbReference type="GeneID" id="24918229"/>
<dbReference type="InParanoid" id="D8LYI8"/>
<dbReference type="InterPro" id="IPR035985">
    <property type="entry name" value="Ubiquitin-activating_enz"/>
</dbReference>
<dbReference type="InterPro" id="IPR000594">
    <property type="entry name" value="ThiF_NAD_FAD-bd"/>
</dbReference>
<dbReference type="Pfam" id="PF00899">
    <property type="entry name" value="ThiF"/>
    <property type="match status" value="1"/>
</dbReference>
<dbReference type="GO" id="GO:0008641">
    <property type="term" value="F:ubiquitin-like modifier activating enzyme activity"/>
    <property type="evidence" value="ECO:0007669"/>
    <property type="project" value="InterPro"/>
</dbReference>
<organism evidence="2">
    <name type="scientific">Blastocystis hominis</name>
    <dbReference type="NCBI Taxonomy" id="12968"/>
    <lineage>
        <taxon>Eukaryota</taxon>
        <taxon>Sar</taxon>
        <taxon>Stramenopiles</taxon>
        <taxon>Bigyra</taxon>
        <taxon>Opalozoa</taxon>
        <taxon>Opalinata</taxon>
        <taxon>Blastocystidae</taxon>
        <taxon>Blastocystis</taxon>
    </lineage>
</organism>